<sequence>MRGTKRMRQLLWRWRSNPLRRHDDVVEAWIVLAVWAVIAIGGTLAGVLTAHAADGSFARLRSERHPVQAVLVGSGTETAAVGADTPYNQVRATVRWTATDGSQHTGRALVDTGHQTGSKVVVWLNSKEQLTTAPTSASSAAVEAAVLGAGAALAFGGLAFAAGRVAQGRLDQRRYDQWEREWDQVGPRWRRKTT</sequence>
<keyword evidence="1" id="KW-0472">Membrane</keyword>
<reference evidence="2" key="1">
    <citation type="submission" date="2024-07" db="EMBL/GenBank/DDBJ databases">
        <authorList>
            <person name="Yu S.T."/>
        </authorList>
    </citation>
    <scope>NUCLEOTIDE SEQUENCE</scope>
    <source>
        <strain evidence="2">R35</strain>
    </source>
</reference>
<feature type="transmembrane region" description="Helical" evidence="1">
    <location>
        <begin position="144"/>
        <end position="166"/>
    </location>
</feature>
<dbReference type="AlphaFoldDB" id="A0AB39RX28"/>
<dbReference type="PANTHER" id="PTHR42305:SF1">
    <property type="entry name" value="MEMBRANE PROTEIN RV1733C-RELATED"/>
    <property type="match status" value="1"/>
</dbReference>
<keyword evidence="1" id="KW-0812">Transmembrane</keyword>
<evidence type="ECO:0000313" key="2">
    <source>
        <dbReference type="EMBL" id="XDQ59829.1"/>
    </source>
</evidence>
<dbReference type="RefSeq" id="WP_369254642.1">
    <property type="nucleotide sequence ID" value="NZ_CP163440.1"/>
</dbReference>
<gene>
    <name evidence="2" type="ORF">AB5J50_03105</name>
</gene>
<proteinExistence type="predicted"/>
<protein>
    <recommendedName>
        <fullName evidence="3">DUF3592 domain-containing protein</fullName>
    </recommendedName>
</protein>
<feature type="transmembrane region" description="Helical" evidence="1">
    <location>
        <begin position="29"/>
        <end position="53"/>
    </location>
</feature>
<name>A0AB39RX28_9ACTN</name>
<dbReference type="PANTHER" id="PTHR42305">
    <property type="entry name" value="MEMBRANE PROTEIN RV1733C-RELATED"/>
    <property type="match status" value="1"/>
</dbReference>
<evidence type="ECO:0008006" key="3">
    <source>
        <dbReference type="Google" id="ProtNLM"/>
    </source>
</evidence>
<evidence type="ECO:0000256" key="1">
    <source>
        <dbReference type="SAM" id="Phobius"/>
    </source>
</evidence>
<organism evidence="2">
    <name type="scientific">Streptomyces sp. R35</name>
    <dbReference type="NCBI Taxonomy" id="3238630"/>
    <lineage>
        <taxon>Bacteria</taxon>
        <taxon>Bacillati</taxon>
        <taxon>Actinomycetota</taxon>
        <taxon>Actinomycetes</taxon>
        <taxon>Kitasatosporales</taxon>
        <taxon>Streptomycetaceae</taxon>
        <taxon>Streptomyces</taxon>
    </lineage>
</organism>
<dbReference type="EMBL" id="CP163440">
    <property type="protein sequence ID" value="XDQ59829.1"/>
    <property type="molecule type" value="Genomic_DNA"/>
</dbReference>
<accession>A0AB39RX28</accession>
<keyword evidence="1" id="KW-1133">Transmembrane helix</keyword>
<dbReference type="InterPro" id="IPR039708">
    <property type="entry name" value="MT1774/Rv1733c-like"/>
</dbReference>